<dbReference type="Gene3D" id="3.90.850.10">
    <property type="entry name" value="Fumarylacetoacetase-like, C-terminal domain"/>
    <property type="match status" value="1"/>
</dbReference>
<evidence type="ECO:0000313" key="4">
    <source>
        <dbReference type="Proteomes" id="UP000595001"/>
    </source>
</evidence>
<dbReference type="Proteomes" id="UP000595001">
    <property type="component" value="Chromosome"/>
</dbReference>
<keyword evidence="1" id="KW-0479">Metal-binding</keyword>
<organism evidence="3 4">
    <name type="scientific">Halosimplex litoreum</name>
    <dbReference type="NCBI Taxonomy" id="1198301"/>
    <lineage>
        <taxon>Archaea</taxon>
        <taxon>Methanobacteriati</taxon>
        <taxon>Methanobacteriota</taxon>
        <taxon>Stenosarchaea group</taxon>
        <taxon>Halobacteria</taxon>
        <taxon>Halobacteriales</taxon>
        <taxon>Haloarculaceae</taxon>
        <taxon>Halosimplex</taxon>
    </lineage>
</organism>
<dbReference type="GO" id="GO:0016853">
    <property type="term" value="F:isomerase activity"/>
    <property type="evidence" value="ECO:0007669"/>
    <property type="project" value="UniProtKB-ARBA"/>
</dbReference>
<dbReference type="PANTHER" id="PTHR11820">
    <property type="entry name" value="ACYLPYRUVASE"/>
    <property type="match status" value="1"/>
</dbReference>
<dbReference type="AlphaFoldDB" id="A0A7T3FY73"/>
<evidence type="ECO:0000259" key="2">
    <source>
        <dbReference type="Pfam" id="PF01557"/>
    </source>
</evidence>
<dbReference type="RefSeq" id="WP_198061696.1">
    <property type="nucleotide sequence ID" value="NZ_CP065856.1"/>
</dbReference>
<dbReference type="GO" id="GO:0018773">
    <property type="term" value="F:acetylpyruvate hydrolase activity"/>
    <property type="evidence" value="ECO:0007669"/>
    <property type="project" value="TreeGrafter"/>
</dbReference>
<dbReference type="FunFam" id="3.90.850.10:FF:000002">
    <property type="entry name" value="2-hydroxyhepta-2,4-diene-1,7-dioate isomerase"/>
    <property type="match status" value="1"/>
</dbReference>
<dbReference type="EMBL" id="CP065856">
    <property type="protein sequence ID" value="QPV62898.1"/>
    <property type="molecule type" value="Genomic_DNA"/>
</dbReference>
<gene>
    <name evidence="3" type="ORF">I7X12_19645</name>
</gene>
<dbReference type="GeneID" id="60590756"/>
<dbReference type="GO" id="GO:0019752">
    <property type="term" value="P:carboxylic acid metabolic process"/>
    <property type="evidence" value="ECO:0007669"/>
    <property type="project" value="UniProtKB-ARBA"/>
</dbReference>
<dbReference type="GO" id="GO:0046872">
    <property type="term" value="F:metal ion binding"/>
    <property type="evidence" value="ECO:0007669"/>
    <property type="project" value="UniProtKB-KW"/>
</dbReference>
<dbReference type="PANTHER" id="PTHR11820:SF7">
    <property type="entry name" value="ACYLPYRUVASE FAHD1, MITOCHONDRIAL"/>
    <property type="match status" value="1"/>
</dbReference>
<dbReference type="KEGG" id="hlt:I7X12_19645"/>
<dbReference type="InterPro" id="IPR036663">
    <property type="entry name" value="Fumarylacetoacetase_C_sf"/>
</dbReference>
<accession>A0A7T3FY73</accession>
<dbReference type="Pfam" id="PF01557">
    <property type="entry name" value="FAA_hydrolase"/>
    <property type="match status" value="1"/>
</dbReference>
<dbReference type="SUPFAM" id="SSF56529">
    <property type="entry name" value="FAH"/>
    <property type="match status" value="1"/>
</dbReference>
<dbReference type="InterPro" id="IPR011234">
    <property type="entry name" value="Fumarylacetoacetase-like_C"/>
</dbReference>
<evidence type="ECO:0000256" key="1">
    <source>
        <dbReference type="ARBA" id="ARBA00022723"/>
    </source>
</evidence>
<proteinExistence type="predicted"/>
<feature type="domain" description="Fumarylacetoacetase-like C-terminal" evidence="2">
    <location>
        <begin position="59"/>
        <end position="254"/>
    </location>
</feature>
<reference evidence="3 4" key="1">
    <citation type="submission" date="2020-12" db="EMBL/GenBank/DDBJ databases">
        <title>Halosimplex halophilum sp. nov. and Halosimplex salinum sp. nov., two new members of the genus Halosimplex.</title>
        <authorList>
            <person name="Cui H.L."/>
        </authorList>
    </citation>
    <scope>NUCLEOTIDE SEQUENCE [LARGE SCALE GENOMIC DNA]</scope>
    <source>
        <strain evidence="3 4">YGH94</strain>
    </source>
</reference>
<evidence type="ECO:0000313" key="3">
    <source>
        <dbReference type="EMBL" id="QPV62898.1"/>
    </source>
</evidence>
<dbReference type="OrthoDB" id="6242at2157"/>
<protein>
    <submittedName>
        <fullName evidence="3">Fumarylacetoacetate hydrolase family protein</fullName>
    </submittedName>
</protein>
<sequence>MRRVRFRDSAGNVRGGRWTVRDGEEVVTAAAGPYGRIAFGDETFDPDEVDVLAPCEPTKIVCVGRNYADHADERDEEIPDRPLLFLKTPNTVATHNSTVTLPAGKERIEHEAELGVVIGERCRNVDAATADDVIAGYTPFNDLSNRDDQDREQNWVRGKAFDGAAPMGPVIATPEHLADDATVEARVNGEVRQSESIEKMIFSIPELIEEITTYMTLEPGDVIATGTPEGVGPLADGDEVEIEIDDVGTLRHTVEFPDGE</sequence>
<name>A0A7T3FY73_9EURY</name>
<keyword evidence="4" id="KW-1185">Reference proteome</keyword>
<keyword evidence="3" id="KW-0378">Hydrolase</keyword>